<reference evidence="9" key="1">
    <citation type="journal article" date="2020" name="Stud. Mycol.">
        <title>101 Dothideomycetes genomes: a test case for predicting lifestyles and emergence of pathogens.</title>
        <authorList>
            <person name="Haridas S."/>
            <person name="Albert R."/>
            <person name="Binder M."/>
            <person name="Bloem J."/>
            <person name="Labutti K."/>
            <person name="Salamov A."/>
            <person name="Andreopoulos B."/>
            <person name="Baker S."/>
            <person name="Barry K."/>
            <person name="Bills G."/>
            <person name="Bluhm B."/>
            <person name="Cannon C."/>
            <person name="Castanera R."/>
            <person name="Culley D."/>
            <person name="Daum C."/>
            <person name="Ezra D."/>
            <person name="Gonzalez J."/>
            <person name="Henrissat B."/>
            <person name="Kuo A."/>
            <person name="Liang C."/>
            <person name="Lipzen A."/>
            <person name="Lutzoni F."/>
            <person name="Magnuson J."/>
            <person name="Mondo S."/>
            <person name="Nolan M."/>
            <person name="Ohm R."/>
            <person name="Pangilinan J."/>
            <person name="Park H.-J."/>
            <person name="Ramirez L."/>
            <person name="Alfaro M."/>
            <person name="Sun H."/>
            <person name="Tritt A."/>
            <person name="Yoshinaga Y."/>
            <person name="Zwiers L.-H."/>
            <person name="Turgeon B."/>
            <person name="Goodwin S."/>
            <person name="Spatafora J."/>
            <person name="Crous P."/>
            <person name="Grigoriev I."/>
        </authorList>
    </citation>
    <scope>NUCLEOTIDE SEQUENCE</scope>
    <source>
        <strain evidence="9">ATCC 36951</strain>
    </source>
</reference>
<feature type="compositionally biased region" description="Polar residues" evidence="7">
    <location>
        <begin position="80"/>
        <end position="90"/>
    </location>
</feature>
<feature type="region of interest" description="Disordered" evidence="7">
    <location>
        <begin position="522"/>
        <end position="586"/>
    </location>
</feature>
<dbReference type="SUPFAM" id="SSF46689">
    <property type="entry name" value="Homeodomain-like"/>
    <property type="match status" value="1"/>
</dbReference>
<keyword evidence="3 5" id="KW-0371">Homeobox</keyword>
<gene>
    <name evidence="9" type="ORF">M409DRAFT_53856</name>
</gene>
<feature type="compositionally biased region" description="Acidic residues" evidence="7">
    <location>
        <begin position="145"/>
        <end position="161"/>
    </location>
</feature>
<dbReference type="GO" id="GO:0000977">
    <property type="term" value="F:RNA polymerase II transcription regulatory region sequence-specific DNA binding"/>
    <property type="evidence" value="ECO:0007669"/>
    <property type="project" value="TreeGrafter"/>
</dbReference>
<sequence>MVNERFTVLLSPPNSPRMSDATAKADDYYSQYAPHSAQYLPRGSIQHGQAGVHDDNREHPYDQARHSLRSYKSSPYALGPSTQLGYQGNHNDPHHGYQDRMIPQGPQPVRAADSEQTTGAVSTASSPTDRLTPRSESAHAKDPHDDDDVIDIGGEDPDEEGEKVPMTAAELRAAKRKMKRFRLTHNQTRFLMSEFARQAHPDAAHRERLAREIPGLSARQVQVWFQNRRAKLKRLTTDDRERMMRSRALPEHFDTTQALHSPFGAQPPPMGAPVPGMGGYSHYGDNGGIRPLTLDTLRRVPDYDQYGQQYASMSGVSPALGAFAFTPPQSASEHLSPTSATSGMSPFVLQQQGTYEPAKRPPIGLPGATQATYMPHQQAPRLPLHDRFARTLSEAAGSPLRTSVSYSTLGSISQPVQQYPERAASYSEHSTYGHQRPYLQRNPSNTSVTEPSSYGLGFSYTHTPSYQQSEQQQRPPPASGVQHSAETEPYRRPAPPSSNYSQQYEHSSFNASQVPQYQGYTAQYPSQNLPGGYQVTEPPRPQGQEQGHHQAHENYPAVPGAQQPYIHQQVADSQSSAHGMSMPPSY</sequence>
<evidence type="ECO:0000256" key="1">
    <source>
        <dbReference type="ARBA" id="ARBA00004123"/>
    </source>
</evidence>
<dbReference type="InterPro" id="IPR001356">
    <property type="entry name" value="HD"/>
</dbReference>
<evidence type="ECO:0000256" key="4">
    <source>
        <dbReference type="ARBA" id="ARBA00023242"/>
    </source>
</evidence>
<dbReference type="Proteomes" id="UP000799537">
    <property type="component" value="Unassembled WGS sequence"/>
</dbReference>
<dbReference type="GO" id="GO:0005634">
    <property type="term" value="C:nucleus"/>
    <property type="evidence" value="ECO:0007669"/>
    <property type="project" value="UniProtKB-SubCell"/>
</dbReference>
<accession>A0A6A6CKX9</accession>
<dbReference type="PANTHER" id="PTHR24208:SF166">
    <property type="entry name" value="LIM HOMEOBOX TRANSCRIPTION FACTOR 1 ALPHA, ISOFORM B"/>
    <property type="match status" value="1"/>
</dbReference>
<keyword evidence="4 5" id="KW-0539">Nucleus</keyword>
<feature type="compositionally biased region" description="Polar residues" evidence="7">
    <location>
        <begin position="114"/>
        <end position="129"/>
    </location>
</feature>
<feature type="region of interest" description="Disordered" evidence="7">
    <location>
        <begin position="39"/>
        <end position="163"/>
    </location>
</feature>
<dbReference type="AlphaFoldDB" id="A0A6A6CKX9"/>
<dbReference type="RefSeq" id="XP_033668796.1">
    <property type="nucleotide sequence ID" value="XM_033812490.1"/>
</dbReference>
<feature type="DNA-binding region" description="Homeobox" evidence="5">
    <location>
        <begin position="176"/>
        <end position="236"/>
    </location>
</feature>
<feature type="domain" description="Homeobox" evidence="8">
    <location>
        <begin position="174"/>
        <end position="235"/>
    </location>
</feature>
<keyword evidence="10" id="KW-1185">Reference proteome</keyword>
<dbReference type="Gene3D" id="1.10.10.60">
    <property type="entry name" value="Homeodomain-like"/>
    <property type="match status" value="1"/>
</dbReference>
<proteinExistence type="predicted"/>
<feature type="compositionally biased region" description="Basic and acidic residues" evidence="7">
    <location>
        <begin position="52"/>
        <end position="65"/>
    </location>
</feature>
<dbReference type="Pfam" id="PF00046">
    <property type="entry name" value="Homeodomain"/>
    <property type="match status" value="1"/>
</dbReference>
<feature type="compositionally biased region" description="Polar residues" evidence="7">
    <location>
        <begin position="441"/>
        <end position="452"/>
    </location>
</feature>
<feature type="compositionally biased region" description="Polar residues" evidence="7">
    <location>
        <begin position="460"/>
        <end position="473"/>
    </location>
</feature>
<evidence type="ECO:0000313" key="9">
    <source>
        <dbReference type="EMBL" id="KAF2167907.1"/>
    </source>
</evidence>
<evidence type="ECO:0000313" key="10">
    <source>
        <dbReference type="Proteomes" id="UP000799537"/>
    </source>
</evidence>
<dbReference type="EMBL" id="ML993592">
    <property type="protein sequence ID" value="KAF2167907.1"/>
    <property type="molecule type" value="Genomic_DNA"/>
</dbReference>
<evidence type="ECO:0000256" key="6">
    <source>
        <dbReference type="RuleBase" id="RU000682"/>
    </source>
</evidence>
<dbReference type="InterPro" id="IPR050453">
    <property type="entry name" value="LIM_Homeobox_TF"/>
</dbReference>
<name>A0A6A6CKX9_ZASCE</name>
<feature type="region of interest" description="Disordered" evidence="7">
    <location>
        <begin position="1"/>
        <end position="21"/>
    </location>
</feature>
<comment type="subcellular location">
    <subcellularLocation>
        <location evidence="1 5 6">Nucleus</location>
    </subcellularLocation>
</comment>
<evidence type="ECO:0000256" key="3">
    <source>
        <dbReference type="ARBA" id="ARBA00023155"/>
    </source>
</evidence>
<dbReference type="CDD" id="cd00086">
    <property type="entry name" value="homeodomain"/>
    <property type="match status" value="1"/>
</dbReference>
<dbReference type="PANTHER" id="PTHR24208">
    <property type="entry name" value="LIM/HOMEOBOX PROTEIN LHX"/>
    <property type="match status" value="1"/>
</dbReference>
<evidence type="ECO:0000256" key="2">
    <source>
        <dbReference type="ARBA" id="ARBA00023125"/>
    </source>
</evidence>
<dbReference type="GeneID" id="54565762"/>
<evidence type="ECO:0000256" key="7">
    <source>
        <dbReference type="SAM" id="MobiDB-lite"/>
    </source>
</evidence>
<dbReference type="OrthoDB" id="6159439at2759"/>
<dbReference type="InterPro" id="IPR009057">
    <property type="entry name" value="Homeodomain-like_sf"/>
</dbReference>
<keyword evidence="2 5" id="KW-0238">DNA-binding</keyword>
<evidence type="ECO:0000259" key="8">
    <source>
        <dbReference type="PROSITE" id="PS50071"/>
    </source>
</evidence>
<organism evidence="9 10">
    <name type="scientific">Zasmidium cellare ATCC 36951</name>
    <dbReference type="NCBI Taxonomy" id="1080233"/>
    <lineage>
        <taxon>Eukaryota</taxon>
        <taxon>Fungi</taxon>
        <taxon>Dikarya</taxon>
        <taxon>Ascomycota</taxon>
        <taxon>Pezizomycotina</taxon>
        <taxon>Dothideomycetes</taxon>
        <taxon>Dothideomycetidae</taxon>
        <taxon>Mycosphaerellales</taxon>
        <taxon>Mycosphaerellaceae</taxon>
        <taxon>Zasmidium</taxon>
    </lineage>
</organism>
<feature type="region of interest" description="Disordered" evidence="7">
    <location>
        <begin position="420"/>
        <end position="507"/>
    </location>
</feature>
<feature type="compositionally biased region" description="Basic and acidic residues" evidence="7">
    <location>
        <begin position="131"/>
        <end position="144"/>
    </location>
</feature>
<feature type="compositionally biased region" description="Polar residues" evidence="7">
    <location>
        <begin position="497"/>
        <end position="507"/>
    </location>
</feature>
<dbReference type="PROSITE" id="PS50071">
    <property type="entry name" value="HOMEOBOX_2"/>
    <property type="match status" value="1"/>
</dbReference>
<evidence type="ECO:0000256" key="5">
    <source>
        <dbReference type="PROSITE-ProRule" id="PRU00108"/>
    </source>
</evidence>
<dbReference type="SMART" id="SM00389">
    <property type="entry name" value="HOX"/>
    <property type="match status" value="1"/>
</dbReference>
<dbReference type="GO" id="GO:0000981">
    <property type="term" value="F:DNA-binding transcription factor activity, RNA polymerase II-specific"/>
    <property type="evidence" value="ECO:0007669"/>
    <property type="project" value="TreeGrafter"/>
</dbReference>
<protein>
    <recommendedName>
        <fullName evidence="8">Homeobox domain-containing protein</fullName>
    </recommendedName>
</protein>